<dbReference type="InterPro" id="IPR000760">
    <property type="entry name" value="Inositol_monophosphatase-like"/>
</dbReference>
<dbReference type="AlphaFoldDB" id="A0A0K8S789"/>
<evidence type="ECO:0000256" key="19">
    <source>
        <dbReference type="SAM" id="SignalP"/>
    </source>
</evidence>
<dbReference type="InterPro" id="IPR050725">
    <property type="entry name" value="CysQ/Inositol_MonoPase"/>
</dbReference>
<keyword evidence="19" id="KW-0732">Signal</keyword>
<evidence type="ECO:0000256" key="14">
    <source>
        <dbReference type="ARBA" id="ARBA00044484"/>
    </source>
</evidence>
<comment type="cofactor">
    <cofactor evidence="1 18">
        <name>Mg(2+)</name>
        <dbReference type="ChEBI" id="CHEBI:18420"/>
    </cofactor>
</comment>
<dbReference type="PROSITE" id="PS00630">
    <property type="entry name" value="IMP_2"/>
    <property type="match status" value="1"/>
</dbReference>
<sequence length="299" mass="32268">MASTAPVLLRLLATSYSASAKAGQIVRDVMAKGDMGIIDKGKDDLQTLADTSAQRCIIAALSNSYPKATIIGEEGQSNIDDVPQDWIDVSPNEEILRQNCPKELASIREEDVTIWVDPLDGTKEYTEGLVDHVTVLIGMAVGDRPIGGIIHQPFFNNDGEKGRTIWGMRGVGMGGFTVAPPDPAKFIVTTSRSHSNTKVENALKILKADEVIRVGGAGYKVLLLLEGRAHAYVFPTPGCKRWDTCAPEALLNAVGGILSDTHGALYSYDKNIKDVVNAEGVLAAYNTEYHKRCVDALKE</sequence>
<dbReference type="InterPro" id="IPR020583">
    <property type="entry name" value="Inositol_monoP_metal-BS"/>
</dbReference>
<evidence type="ECO:0000256" key="11">
    <source>
        <dbReference type="ARBA" id="ARBA00044466"/>
    </source>
</evidence>
<dbReference type="FunFam" id="3.30.540.10:FF:000023">
    <property type="entry name" value="Protein CBR-TAG-231"/>
    <property type="match status" value="1"/>
</dbReference>
<dbReference type="Pfam" id="PF00459">
    <property type="entry name" value="Inositol_P"/>
    <property type="match status" value="1"/>
</dbReference>
<name>A0A0K8S789_LYGHE</name>
<accession>A0A0K8S789</accession>
<evidence type="ECO:0000256" key="16">
    <source>
        <dbReference type="ARBA" id="ARBA00044544"/>
    </source>
</evidence>
<feature type="chain" id="PRO_5015042029" description="3'(2'),5'-bisphosphate nucleotidase 1" evidence="19">
    <location>
        <begin position="21"/>
        <end position="299"/>
    </location>
</feature>
<evidence type="ECO:0000256" key="7">
    <source>
        <dbReference type="ARBA" id="ARBA00022842"/>
    </source>
</evidence>
<organism evidence="20">
    <name type="scientific">Lygus hesperus</name>
    <name type="common">Western plant bug</name>
    <dbReference type="NCBI Taxonomy" id="30085"/>
    <lineage>
        <taxon>Eukaryota</taxon>
        <taxon>Metazoa</taxon>
        <taxon>Ecdysozoa</taxon>
        <taxon>Arthropoda</taxon>
        <taxon>Hexapoda</taxon>
        <taxon>Insecta</taxon>
        <taxon>Pterygota</taxon>
        <taxon>Neoptera</taxon>
        <taxon>Paraneoptera</taxon>
        <taxon>Hemiptera</taxon>
        <taxon>Heteroptera</taxon>
        <taxon>Panheteroptera</taxon>
        <taxon>Cimicomorpha</taxon>
        <taxon>Miridae</taxon>
        <taxon>Mirini</taxon>
        <taxon>Lygus</taxon>
    </lineage>
</organism>
<evidence type="ECO:0000256" key="8">
    <source>
        <dbReference type="ARBA" id="ARBA00040342"/>
    </source>
</evidence>
<dbReference type="GO" id="GO:0004441">
    <property type="term" value="F:inositol-1,4-bisphosphate 1-phosphatase activity"/>
    <property type="evidence" value="ECO:0007669"/>
    <property type="project" value="UniProtKB-EC"/>
</dbReference>
<keyword evidence="4" id="KW-0452">Lithium</keyword>
<comment type="catalytic activity">
    <reaction evidence="11">
        <text>adenosine 2',5'-bisphosphate + H2O = AMP + phosphate</text>
        <dbReference type="Rhea" id="RHEA:77643"/>
        <dbReference type="ChEBI" id="CHEBI:15377"/>
        <dbReference type="ChEBI" id="CHEBI:43474"/>
        <dbReference type="ChEBI" id="CHEBI:194156"/>
        <dbReference type="ChEBI" id="CHEBI:456215"/>
        <dbReference type="EC" id="3.1.3.7"/>
    </reaction>
    <physiologicalReaction direction="left-to-right" evidence="11">
        <dbReference type="Rhea" id="RHEA:77644"/>
    </physiologicalReaction>
</comment>
<dbReference type="PANTHER" id="PTHR43028">
    <property type="entry name" value="3'(2'),5'-BISPHOSPHATE NUCLEOTIDASE 1"/>
    <property type="match status" value="1"/>
</dbReference>
<dbReference type="PANTHER" id="PTHR43028:SF5">
    <property type="entry name" value="3'(2'),5'-BISPHOSPHATE NUCLEOTIDASE 1"/>
    <property type="match status" value="1"/>
</dbReference>
<dbReference type="InterPro" id="IPR020550">
    <property type="entry name" value="Inositol_monophosphatase_CS"/>
</dbReference>
<evidence type="ECO:0000256" key="13">
    <source>
        <dbReference type="ARBA" id="ARBA00044479"/>
    </source>
</evidence>
<evidence type="ECO:0000256" key="10">
    <source>
        <dbReference type="ARBA" id="ARBA00044465"/>
    </source>
</evidence>
<dbReference type="GO" id="GO:0008441">
    <property type="term" value="F:3'(2'),5'-bisphosphate nucleotidase activity"/>
    <property type="evidence" value="ECO:0007669"/>
    <property type="project" value="UniProtKB-EC"/>
</dbReference>
<evidence type="ECO:0000256" key="18">
    <source>
        <dbReference type="PIRSR" id="PIRSR600760-2"/>
    </source>
</evidence>
<dbReference type="EMBL" id="GDHC01008634">
    <property type="protein sequence ID" value="JAQ09995.1"/>
    <property type="molecule type" value="Transcribed_RNA"/>
</dbReference>
<evidence type="ECO:0000256" key="17">
    <source>
        <dbReference type="ARBA" id="ARBA00044554"/>
    </source>
</evidence>
<evidence type="ECO:0000256" key="2">
    <source>
        <dbReference type="ARBA" id="ARBA00009759"/>
    </source>
</evidence>
<feature type="binding site" evidence="18">
    <location>
        <position position="120"/>
    </location>
    <ligand>
        <name>Mg(2+)</name>
        <dbReference type="ChEBI" id="CHEBI:18420"/>
        <label>1</label>
        <note>catalytic</note>
    </ligand>
</feature>
<evidence type="ECO:0000256" key="15">
    <source>
        <dbReference type="ARBA" id="ARBA00044519"/>
    </source>
</evidence>
<evidence type="ECO:0000256" key="3">
    <source>
        <dbReference type="ARBA" id="ARBA00012633"/>
    </source>
</evidence>
<dbReference type="Gene3D" id="3.30.540.10">
    <property type="entry name" value="Fructose-1,6-Bisphosphatase, subunit A, domain 1"/>
    <property type="match status" value="1"/>
</dbReference>
<comment type="similarity">
    <text evidence="2">Belongs to the inositol monophosphatase superfamily.</text>
</comment>
<dbReference type="FunFam" id="3.40.190.80:FF:000006">
    <property type="entry name" value="Bisphosphate nucleotidase 1"/>
    <property type="match status" value="1"/>
</dbReference>
<dbReference type="CDD" id="cd01640">
    <property type="entry name" value="IPPase"/>
    <property type="match status" value="1"/>
</dbReference>
<dbReference type="Gene3D" id="3.40.190.80">
    <property type="match status" value="1"/>
</dbReference>
<evidence type="ECO:0000313" key="20">
    <source>
        <dbReference type="EMBL" id="JAG49171.1"/>
    </source>
</evidence>
<evidence type="ECO:0000313" key="21">
    <source>
        <dbReference type="EMBL" id="JAQ09995.1"/>
    </source>
</evidence>
<keyword evidence="6" id="KW-0378">Hydrolase</keyword>
<dbReference type="GO" id="GO:0046854">
    <property type="term" value="P:phosphatidylinositol phosphate biosynthetic process"/>
    <property type="evidence" value="ECO:0007669"/>
    <property type="project" value="InterPro"/>
</dbReference>
<evidence type="ECO:0000256" key="9">
    <source>
        <dbReference type="ARBA" id="ARBA00041815"/>
    </source>
</evidence>
<comment type="catalytic activity">
    <reaction evidence="12">
        <text>1D-myo-inositol 1,4-bisphosphate + H2O = 1D-myo-inositol 4-phosphate + phosphate</text>
        <dbReference type="Rhea" id="RHEA:15553"/>
        <dbReference type="ChEBI" id="CHEBI:15377"/>
        <dbReference type="ChEBI" id="CHEBI:43474"/>
        <dbReference type="ChEBI" id="CHEBI:58282"/>
        <dbReference type="ChEBI" id="CHEBI:58469"/>
        <dbReference type="EC" id="3.1.3.57"/>
    </reaction>
    <physiologicalReaction direction="left-to-right" evidence="12">
        <dbReference type="Rhea" id="RHEA:15554"/>
    </physiologicalReaction>
</comment>
<evidence type="ECO:0000256" key="5">
    <source>
        <dbReference type="ARBA" id="ARBA00022723"/>
    </source>
</evidence>
<dbReference type="SUPFAM" id="SSF56655">
    <property type="entry name" value="Carbohydrate phosphatase"/>
    <property type="match status" value="1"/>
</dbReference>
<reference evidence="21" key="2">
    <citation type="journal article" date="2016" name="Gigascience">
        <title>De novo construction of an expanded transcriptome assembly for the western tarnished plant bug, Lygus hesperus.</title>
        <authorList>
            <person name="Tassone E.E."/>
            <person name="Geib S.M."/>
            <person name="Hall B."/>
            <person name="Fabrick J.A."/>
            <person name="Brent C.S."/>
            <person name="Hull J.J."/>
        </authorList>
    </citation>
    <scope>NUCLEOTIDE SEQUENCE</scope>
</reference>
<reference evidence="20" key="1">
    <citation type="submission" date="2014-09" db="EMBL/GenBank/DDBJ databases">
        <authorList>
            <person name="Magalhaes I.L.F."/>
            <person name="Oliveira U."/>
            <person name="Santos F.R."/>
            <person name="Vidigal T.H.D.A."/>
            <person name="Brescovit A.D."/>
            <person name="Santos A.J."/>
        </authorList>
    </citation>
    <scope>NUCLEOTIDE SEQUENCE</scope>
</reference>
<feature type="signal peptide" evidence="19">
    <location>
        <begin position="1"/>
        <end position="20"/>
    </location>
</feature>
<keyword evidence="5 18" id="KW-0479">Metal-binding</keyword>
<feature type="binding site" evidence="18">
    <location>
        <position position="119"/>
    </location>
    <ligand>
        <name>Mg(2+)</name>
        <dbReference type="ChEBI" id="CHEBI:18420"/>
        <label>1</label>
        <note>catalytic</note>
    </ligand>
</feature>
<evidence type="ECO:0000256" key="4">
    <source>
        <dbReference type="ARBA" id="ARBA00022671"/>
    </source>
</evidence>
<proteinExistence type="inferred from homology"/>
<gene>
    <name evidence="21" type="primary">Bpnt1</name>
    <name evidence="21" type="ORF">g.22964</name>
</gene>
<dbReference type="EC" id="3.1.3.57" evidence="15"/>
<dbReference type="GO" id="GO:0046872">
    <property type="term" value="F:metal ion binding"/>
    <property type="evidence" value="ECO:0007669"/>
    <property type="project" value="UniProtKB-KW"/>
</dbReference>
<keyword evidence="7 18" id="KW-0460">Magnesium</keyword>
<feature type="binding site" evidence="18">
    <location>
        <position position="243"/>
    </location>
    <ligand>
        <name>Mg(2+)</name>
        <dbReference type="ChEBI" id="CHEBI:18420"/>
        <label>1</label>
        <note>catalytic</note>
    </ligand>
</feature>
<comment type="catalytic activity">
    <reaction evidence="14">
        <text>3'-phosphoadenylyl sulfate + H2O = adenosine 5'-phosphosulfate + phosphate</text>
        <dbReference type="Rhea" id="RHEA:77639"/>
        <dbReference type="ChEBI" id="CHEBI:15377"/>
        <dbReference type="ChEBI" id="CHEBI:43474"/>
        <dbReference type="ChEBI" id="CHEBI:58243"/>
        <dbReference type="ChEBI" id="CHEBI:58339"/>
        <dbReference type="EC" id="3.1.3.7"/>
    </reaction>
    <physiologicalReaction direction="left-to-right" evidence="14">
        <dbReference type="Rhea" id="RHEA:77640"/>
    </physiologicalReaction>
</comment>
<evidence type="ECO:0000256" key="12">
    <source>
        <dbReference type="ARBA" id="ARBA00044478"/>
    </source>
</evidence>
<feature type="binding site" evidence="18">
    <location>
        <position position="117"/>
    </location>
    <ligand>
        <name>Mg(2+)</name>
        <dbReference type="ChEBI" id="CHEBI:18420"/>
        <label>1</label>
        <note>catalytic</note>
    </ligand>
</feature>
<evidence type="ECO:0000256" key="1">
    <source>
        <dbReference type="ARBA" id="ARBA00001946"/>
    </source>
</evidence>
<comment type="catalytic activity">
    <reaction evidence="13">
        <text>adenosine 3',5'-bisphosphate + H2O = AMP + phosphate</text>
        <dbReference type="Rhea" id="RHEA:10040"/>
        <dbReference type="ChEBI" id="CHEBI:15377"/>
        <dbReference type="ChEBI" id="CHEBI:43474"/>
        <dbReference type="ChEBI" id="CHEBI:58343"/>
        <dbReference type="ChEBI" id="CHEBI:456215"/>
        <dbReference type="EC" id="3.1.3.7"/>
    </reaction>
    <physiologicalReaction direction="left-to-right" evidence="13">
        <dbReference type="Rhea" id="RHEA:10041"/>
    </physiologicalReaction>
</comment>
<dbReference type="PROSITE" id="PS00629">
    <property type="entry name" value="IMP_1"/>
    <property type="match status" value="1"/>
</dbReference>
<protein>
    <recommendedName>
        <fullName evidence="8">3'(2'),5'-bisphosphate nucleotidase 1</fullName>
        <ecNumber evidence="15">3.1.3.57</ecNumber>
        <ecNumber evidence="3">3.1.3.7</ecNumber>
    </recommendedName>
    <alternativeName>
        <fullName evidence="16">3'-phosphoadenosine 5'-phosphate phosphatase</fullName>
    </alternativeName>
    <alternativeName>
        <fullName evidence="9">Bisphosphate 3'-nucleotidase 1</fullName>
    </alternativeName>
    <alternativeName>
        <fullName evidence="17">Inositol-polyphosphate 1-phosphatase</fullName>
    </alternativeName>
</protein>
<dbReference type="EC" id="3.1.3.7" evidence="3"/>
<comment type="catalytic activity">
    <reaction evidence="10">
        <text>1D-myo-inositol 1,3,4-trisphosphate + H2O = 1D-myo-inositol 3,4-bisphosphate + phosphate</text>
        <dbReference type="Rhea" id="RHEA:70319"/>
        <dbReference type="ChEBI" id="CHEBI:15377"/>
        <dbReference type="ChEBI" id="CHEBI:43474"/>
        <dbReference type="ChEBI" id="CHEBI:58414"/>
        <dbReference type="ChEBI" id="CHEBI:83241"/>
    </reaction>
    <physiologicalReaction direction="left-to-right" evidence="10">
        <dbReference type="Rhea" id="RHEA:70320"/>
    </physiologicalReaction>
</comment>
<dbReference type="EMBL" id="GBRD01016656">
    <property type="protein sequence ID" value="JAG49171.1"/>
    <property type="molecule type" value="Transcribed_RNA"/>
</dbReference>
<feature type="binding site" evidence="18">
    <location>
        <position position="73"/>
    </location>
    <ligand>
        <name>Mg(2+)</name>
        <dbReference type="ChEBI" id="CHEBI:18420"/>
        <label>1</label>
        <note>catalytic</note>
    </ligand>
</feature>
<evidence type="ECO:0000256" key="6">
    <source>
        <dbReference type="ARBA" id="ARBA00022801"/>
    </source>
</evidence>